<proteinExistence type="predicted"/>
<accession>A0A1I4GTL2</accession>
<keyword evidence="2" id="KW-1185">Reference proteome</keyword>
<evidence type="ECO:0000313" key="1">
    <source>
        <dbReference type="EMBL" id="SFL32860.1"/>
    </source>
</evidence>
<dbReference type="STRING" id="1123291.SAMN04490355_1001172"/>
<dbReference type="RefSeq" id="WP_090931998.1">
    <property type="nucleotide sequence ID" value="NZ_FOTS01000001.1"/>
</dbReference>
<reference evidence="2" key="1">
    <citation type="submission" date="2016-10" db="EMBL/GenBank/DDBJ databases">
        <authorList>
            <person name="Varghese N."/>
            <person name="Submissions S."/>
        </authorList>
    </citation>
    <scope>NUCLEOTIDE SEQUENCE [LARGE SCALE GENOMIC DNA]</scope>
    <source>
        <strain evidence="2">DSM 13327</strain>
    </source>
</reference>
<dbReference type="EMBL" id="FOTS01000001">
    <property type="protein sequence ID" value="SFL32860.1"/>
    <property type="molecule type" value="Genomic_DNA"/>
</dbReference>
<protein>
    <submittedName>
        <fullName evidence="1">Uncharacterized protein</fullName>
    </submittedName>
</protein>
<gene>
    <name evidence="1" type="ORF">SAMN04490355_1001172</name>
</gene>
<name>A0A1I4GTL2_9FIRM</name>
<dbReference type="AlphaFoldDB" id="A0A1I4GTL2"/>
<dbReference type="OrthoDB" id="1682165at2"/>
<dbReference type="Proteomes" id="UP000199520">
    <property type="component" value="Unassembled WGS sequence"/>
</dbReference>
<sequence length="100" mass="11741">MNIKNLYVIYTKDCKKEKIKIEEYRINQKTGHNDLLFTIGNKKTWVDAHDVVLYRDQGSVFCWKDHYEGISIELNETNVVCPVCGWWKCSHCGSCYCNKS</sequence>
<organism evidence="1 2">
    <name type="scientific">Pelosinus propionicus DSM 13327</name>
    <dbReference type="NCBI Taxonomy" id="1123291"/>
    <lineage>
        <taxon>Bacteria</taxon>
        <taxon>Bacillati</taxon>
        <taxon>Bacillota</taxon>
        <taxon>Negativicutes</taxon>
        <taxon>Selenomonadales</taxon>
        <taxon>Sporomusaceae</taxon>
        <taxon>Pelosinus</taxon>
    </lineage>
</organism>
<evidence type="ECO:0000313" key="2">
    <source>
        <dbReference type="Proteomes" id="UP000199520"/>
    </source>
</evidence>